<dbReference type="Pfam" id="PF04464">
    <property type="entry name" value="Glyphos_transf"/>
    <property type="match status" value="1"/>
</dbReference>
<dbReference type="Gene3D" id="3.90.550.10">
    <property type="entry name" value="Spore Coat Polysaccharide Biosynthesis Protein SpsA, Chain A"/>
    <property type="match status" value="1"/>
</dbReference>
<dbReference type="InterPro" id="IPR043148">
    <property type="entry name" value="TagF_C"/>
</dbReference>
<dbReference type="InterPro" id="IPR029044">
    <property type="entry name" value="Nucleotide-diphossugar_trans"/>
</dbReference>
<protein>
    <submittedName>
        <fullName evidence="1">Unannotated protein</fullName>
    </submittedName>
</protein>
<dbReference type="InterPro" id="IPR007554">
    <property type="entry name" value="Glycerophosphate_synth"/>
</dbReference>
<organism evidence="1">
    <name type="scientific">freshwater metagenome</name>
    <dbReference type="NCBI Taxonomy" id="449393"/>
    <lineage>
        <taxon>unclassified sequences</taxon>
        <taxon>metagenomes</taxon>
        <taxon>ecological metagenomes</taxon>
    </lineage>
</organism>
<reference evidence="1" key="1">
    <citation type="submission" date="2020-05" db="EMBL/GenBank/DDBJ databases">
        <authorList>
            <person name="Chiriac C."/>
            <person name="Salcher M."/>
            <person name="Ghai R."/>
            <person name="Kavagutti S V."/>
        </authorList>
    </citation>
    <scope>NUCLEOTIDE SEQUENCE</scope>
</reference>
<dbReference type="SUPFAM" id="SSF53448">
    <property type="entry name" value="Nucleotide-diphospho-sugar transferases"/>
    <property type="match status" value="1"/>
</dbReference>
<dbReference type="AlphaFoldDB" id="A0A6J6IAW0"/>
<dbReference type="EMBL" id="CAEZVF010000068">
    <property type="protein sequence ID" value="CAB4620975.1"/>
    <property type="molecule type" value="Genomic_DNA"/>
</dbReference>
<accession>A0A6J6IAW0</accession>
<sequence>MAGGTWVTFPDPDDILEPDYLQVVADHIELWPQAEMFATNRIMFFEDTGLIEEAHPLKRLFAGGNRLTDLSITPEFFHGSAPASFVKRARLIDNGLRFNEAIRPNFEDGEFCCRYMLASAPLVGFLSNARYIYRKRADQSSTLNNSTMDPRRYLVVPRIGYLAILKDAAEANNGVAPAWLQNMILYELSHYFKAEDSAGNATAARGEIANEFHATMAELVPYLEKTQISDFTISLFRGIWRQCLLHAWSDEPWHMEYAVFRHFDKQMKLALITYRYTGERPSERIISGTDVVEPVFTKDRDVVYFDRTVMKERILWVPAGRMVRLQLNGQPWELRTEETNERSVRLRPIQMRTGPTRIGIPYTAPGDEIFNQPLREVVTSLFYNIYVRTPWARKKFRGSWVFMDRVRNADDSGEILFKYARAQRKDINAWFVVEKDTPTWKRLRKEGFGSRLVAYGSLKWMALMFRTTLLASSHAGPPQANPPKFIEHFVPRWKFAFLQHGVIKDDLSAWLNPKEMFLFVVSTPDEYDSIAASGTSYRFSDKEVALTGLPRFDDLLRAKNTIKKQDLLLLCPTWRHWLVKDDIAGTQERLAVDTFKDSEFFINWMGLLESTELRDAATAAGLQIAILAHPNLEQAFEGIAVPSWVQLMTYEDTDVRSIFARAKIGITDYSSVAFNLAYLNTPSVYFQFDADKVLNGGHVGRAGYYKYPDNGFGPVVETVNDVVQSVHELLDDTSSQSQLYAKRIDSTFPSRDGKASERVIAAIEERLKPIN</sequence>
<dbReference type="GO" id="GO:0016020">
    <property type="term" value="C:membrane"/>
    <property type="evidence" value="ECO:0007669"/>
    <property type="project" value="InterPro"/>
</dbReference>
<proteinExistence type="predicted"/>
<dbReference type="Gene3D" id="3.40.50.12580">
    <property type="match status" value="1"/>
</dbReference>
<gene>
    <name evidence="1" type="ORF">UFOPK1939_00558</name>
</gene>
<evidence type="ECO:0000313" key="1">
    <source>
        <dbReference type="EMBL" id="CAB4620975.1"/>
    </source>
</evidence>
<dbReference type="SUPFAM" id="SSF53756">
    <property type="entry name" value="UDP-Glycosyltransferase/glycogen phosphorylase"/>
    <property type="match status" value="1"/>
</dbReference>
<dbReference type="GO" id="GO:0047355">
    <property type="term" value="F:CDP-glycerol glycerophosphotransferase activity"/>
    <property type="evidence" value="ECO:0007669"/>
    <property type="project" value="InterPro"/>
</dbReference>
<name>A0A6J6IAW0_9ZZZZ</name>